<dbReference type="InterPro" id="IPR051532">
    <property type="entry name" value="Ester_Hydrolysis_Enzymes"/>
</dbReference>
<dbReference type="Proteomes" id="UP001470230">
    <property type="component" value="Unassembled WGS sequence"/>
</dbReference>
<proteinExistence type="predicted"/>
<evidence type="ECO:0000313" key="5">
    <source>
        <dbReference type="Proteomes" id="UP001470230"/>
    </source>
</evidence>
<evidence type="ECO:0000313" key="4">
    <source>
        <dbReference type="EMBL" id="KAK8835908.1"/>
    </source>
</evidence>
<dbReference type="SUPFAM" id="SSF52266">
    <property type="entry name" value="SGNH hydrolase"/>
    <property type="match status" value="2"/>
</dbReference>
<reference evidence="4 5" key="1">
    <citation type="submission" date="2024-04" db="EMBL/GenBank/DDBJ databases">
        <title>Tritrichomonas musculus Genome.</title>
        <authorList>
            <person name="Alves-Ferreira E."/>
            <person name="Grigg M."/>
            <person name="Lorenzi H."/>
            <person name="Galac M."/>
        </authorList>
    </citation>
    <scope>NUCLEOTIDE SEQUENCE [LARGE SCALE GENOMIC DNA]</scope>
    <source>
        <strain evidence="4 5">EAF2021</strain>
    </source>
</reference>
<name>A0ABR2GQL1_9EUKA</name>
<dbReference type="Gene3D" id="2.60.120.260">
    <property type="entry name" value="Galactose-binding domain-like"/>
    <property type="match status" value="1"/>
</dbReference>
<sequence>MLLPFFYNFAISIVWLNPATDLNFNPIQNQGFQNEIGKTYNRFPPRAQSIVSESIWKSSLHSTSLTIKFVTDSSKLQIQYELEEMNIYPMMTTLGTSGIELYGFDCDGTVHFFSGEYTYGEKISVNFDGFNKSVTYTYFLTLPSFSAIKPSSLLIGYDNNCYFSVIHSELERPIVVLGSSIAQGSSANRPGLTWVNWLSRELLMPVRNYGFEGEDILDGNVIDLIIEDEAVAYILDCQAGFIRADVNDIVKKTTDAYKKIRNKWPETPIVLIEFGGFSNEMFISEYINYSDNMKTAFKKTQETLDEYKDKNLYYISKSDLNFKGDDFSDIYHPQETGMEKQKTEIVNLLRDVLRMPFNNESIPYSTQFPVIHHRVVQFLDRHHEILESVMNLDKSKQYNAIIGDSITEYWIKKNYSSWTRIMEKNNYINLGSRGDRVENVLYRIYRDEVYSKYVKFNKIVVLIGTNNLVVNKNNNTQIVEGIRFLMRCVHEKQPQAKIIILGVYPRDKYDDRIKELNGGIEKMANEEGWQFSNPGLELLDKNTGYINNALFIDGLHPNNEGYEIVAPLIGAL</sequence>
<dbReference type="InterPro" id="IPR013830">
    <property type="entry name" value="SGNH_hydro"/>
</dbReference>
<protein>
    <recommendedName>
        <fullName evidence="6">SGNH hydrolase-type esterase domain-containing protein</fullName>
    </recommendedName>
</protein>
<feature type="domain" description="SGNH hydrolase-type esterase N-terminal" evidence="3">
    <location>
        <begin position="14"/>
        <end position="160"/>
    </location>
</feature>
<evidence type="ECO:0000259" key="1">
    <source>
        <dbReference type="Pfam" id="PF13472"/>
    </source>
</evidence>
<dbReference type="PANTHER" id="PTHR30383:SF5">
    <property type="entry name" value="SGNH HYDROLASE-TYPE ESTERASE DOMAIN-CONTAINING PROTEIN"/>
    <property type="match status" value="1"/>
</dbReference>
<dbReference type="InterPro" id="IPR036514">
    <property type="entry name" value="SGNH_hydro_sf"/>
</dbReference>
<dbReference type="Gene3D" id="3.40.50.1110">
    <property type="entry name" value="SGNH hydrolase"/>
    <property type="match status" value="2"/>
</dbReference>
<dbReference type="Pfam" id="PF14606">
    <property type="entry name" value="Lipase_GDSL_3"/>
    <property type="match status" value="1"/>
</dbReference>
<evidence type="ECO:0008006" key="6">
    <source>
        <dbReference type="Google" id="ProtNLM"/>
    </source>
</evidence>
<evidence type="ECO:0000259" key="2">
    <source>
        <dbReference type="Pfam" id="PF14606"/>
    </source>
</evidence>
<dbReference type="Pfam" id="PF13472">
    <property type="entry name" value="Lipase_GDSL_2"/>
    <property type="match status" value="1"/>
</dbReference>
<gene>
    <name evidence="4" type="ORF">M9Y10_040286</name>
</gene>
<evidence type="ECO:0000259" key="3">
    <source>
        <dbReference type="Pfam" id="PF14607"/>
    </source>
</evidence>
<dbReference type="PANTHER" id="PTHR30383">
    <property type="entry name" value="THIOESTERASE 1/PROTEASE 1/LYSOPHOSPHOLIPASE L1"/>
    <property type="match status" value="1"/>
</dbReference>
<dbReference type="Pfam" id="PF14607">
    <property type="entry name" value="GxDLY"/>
    <property type="match status" value="1"/>
</dbReference>
<dbReference type="InterPro" id="IPR032740">
    <property type="entry name" value="GxDLY"/>
</dbReference>
<keyword evidence="5" id="KW-1185">Reference proteome</keyword>
<organism evidence="4 5">
    <name type="scientific">Tritrichomonas musculus</name>
    <dbReference type="NCBI Taxonomy" id="1915356"/>
    <lineage>
        <taxon>Eukaryota</taxon>
        <taxon>Metamonada</taxon>
        <taxon>Parabasalia</taxon>
        <taxon>Tritrichomonadida</taxon>
        <taxon>Tritrichomonadidae</taxon>
        <taxon>Tritrichomonas</taxon>
    </lineage>
</organism>
<dbReference type="EMBL" id="JAPFFF010000072">
    <property type="protein sequence ID" value="KAK8835908.1"/>
    <property type="molecule type" value="Genomic_DNA"/>
</dbReference>
<feature type="domain" description="SGNH hydrolase-type esterase" evidence="2">
    <location>
        <begin position="171"/>
        <end position="345"/>
    </location>
</feature>
<feature type="domain" description="SGNH hydrolase-type esterase" evidence="1">
    <location>
        <begin position="402"/>
        <end position="564"/>
    </location>
</feature>
<accession>A0ABR2GQL1</accession>
<comment type="caution">
    <text evidence="4">The sequence shown here is derived from an EMBL/GenBank/DDBJ whole genome shotgun (WGS) entry which is preliminary data.</text>
</comment>